<evidence type="ECO:0000313" key="3">
    <source>
        <dbReference type="Proteomes" id="UP000030403"/>
    </source>
</evidence>
<dbReference type="PROSITE" id="PS51257">
    <property type="entry name" value="PROKAR_LIPOPROTEIN"/>
    <property type="match status" value="1"/>
</dbReference>
<gene>
    <name evidence="2" type="ORF">N783_07880</name>
</gene>
<organism evidence="2 3">
    <name type="scientific">Pontibacillus marinus BH030004 = DSM 16465</name>
    <dbReference type="NCBI Taxonomy" id="1385511"/>
    <lineage>
        <taxon>Bacteria</taxon>
        <taxon>Bacillati</taxon>
        <taxon>Bacillota</taxon>
        <taxon>Bacilli</taxon>
        <taxon>Bacillales</taxon>
        <taxon>Bacillaceae</taxon>
        <taxon>Pontibacillus</taxon>
    </lineage>
</organism>
<reference evidence="2 3" key="1">
    <citation type="submission" date="2013-08" db="EMBL/GenBank/DDBJ databases">
        <authorList>
            <person name="Huang J."/>
            <person name="Wang G."/>
        </authorList>
    </citation>
    <scope>NUCLEOTIDE SEQUENCE [LARGE SCALE GENOMIC DNA]</scope>
    <source>
        <strain evidence="2 3">BH030004</strain>
    </source>
</reference>
<accession>A0A0A5GE41</accession>
<keyword evidence="1" id="KW-0732">Signal</keyword>
<evidence type="ECO:0008006" key="4">
    <source>
        <dbReference type="Google" id="ProtNLM"/>
    </source>
</evidence>
<dbReference type="eggNOG" id="ENOG502ZVWF">
    <property type="taxonomic scope" value="Bacteria"/>
</dbReference>
<dbReference type="RefSeq" id="WP_027445723.1">
    <property type="nucleotide sequence ID" value="NZ_AULJ01000013.1"/>
</dbReference>
<evidence type="ECO:0000313" key="2">
    <source>
        <dbReference type="EMBL" id="KGX91466.1"/>
    </source>
</evidence>
<dbReference type="OrthoDB" id="2654667at2"/>
<dbReference type="InterPro" id="IPR025673">
    <property type="entry name" value="PCYCGC"/>
</dbReference>
<feature type="chain" id="PRO_5039199698" description="Lipoprotein" evidence="1">
    <location>
        <begin position="23"/>
        <end position="166"/>
    </location>
</feature>
<dbReference type="AlphaFoldDB" id="A0A0A5GE41"/>
<dbReference type="EMBL" id="AVPF01000002">
    <property type="protein sequence ID" value="KGX91466.1"/>
    <property type="molecule type" value="Genomic_DNA"/>
</dbReference>
<dbReference type="Proteomes" id="UP000030403">
    <property type="component" value="Unassembled WGS sequence"/>
</dbReference>
<proteinExistence type="predicted"/>
<sequence>MLQKLKVSTLLAGLLVMTIAASGCGKHEENADQGFSDSAIGDIREETKSHSVLPSFLEEKPEQMSVIYEAVVNHKEVVEQMPCYCGCGESVDHKSNYDCFVYDDTEKDSVVWDDHATKCGVCLETAVESINQYNEGKSIKEIRNMIDETYNNGDYAKPTPTPPVKS</sequence>
<comment type="caution">
    <text evidence="2">The sequence shown here is derived from an EMBL/GenBank/DDBJ whole genome shotgun (WGS) entry which is preliminary data.</text>
</comment>
<keyword evidence="3" id="KW-1185">Reference proteome</keyword>
<dbReference type="Pfam" id="PF13798">
    <property type="entry name" value="PCYCGC"/>
    <property type="match status" value="1"/>
</dbReference>
<evidence type="ECO:0000256" key="1">
    <source>
        <dbReference type="SAM" id="SignalP"/>
    </source>
</evidence>
<feature type="signal peptide" evidence="1">
    <location>
        <begin position="1"/>
        <end position="22"/>
    </location>
</feature>
<protein>
    <recommendedName>
        <fullName evidence="4">Lipoprotein</fullName>
    </recommendedName>
</protein>
<name>A0A0A5GE41_9BACI</name>
<dbReference type="STRING" id="1385511.GCA_000425225_01379"/>